<sequence>MAPATLPTKSLGRNGPLVSRIGFGAMGLSSMYGFGGTDEDRFKVLDRAHELGNTFWDTADVYGDNEELLGKWFKHSGKRDDIFLATKCGAVFDAAGNASIRSDPEYVRQACDKSLGLLGVSHIDLFYLHRLDKETPVELTIKTLAELKELGKIRHLGLCEVSAATLRRAHAVHPITAIQVEYSPFSVDIEKPQIDILNTARELGIAIVAYSPLGRGMLTGQIKSPDDFDADDFRKSLPRFSKENFPKNLALVEKIGTIAASKGVTPGQLTLAWLLAQGADIFPIPGSTKKIKYLEENLGAVNVVLSKEEEAEIRKAIDETEIIGGRYSDAHSDHLFADTPALEAK</sequence>
<organism evidence="3 4">
    <name type="scientific">Hypocrea virens (strain Gv29-8 / FGSC 10586)</name>
    <name type="common">Gliocladium virens</name>
    <name type="synonym">Trichoderma virens</name>
    <dbReference type="NCBI Taxonomy" id="413071"/>
    <lineage>
        <taxon>Eukaryota</taxon>
        <taxon>Fungi</taxon>
        <taxon>Dikarya</taxon>
        <taxon>Ascomycota</taxon>
        <taxon>Pezizomycotina</taxon>
        <taxon>Sordariomycetes</taxon>
        <taxon>Hypocreomycetidae</taxon>
        <taxon>Hypocreales</taxon>
        <taxon>Hypocreaceae</taxon>
        <taxon>Trichoderma</taxon>
    </lineage>
</organism>
<evidence type="ECO:0000313" key="3">
    <source>
        <dbReference type="EMBL" id="EHK20845.1"/>
    </source>
</evidence>
<accession>G9MXE7</accession>
<feature type="domain" description="NADP-dependent oxidoreductase" evidence="2">
    <location>
        <begin position="20"/>
        <end position="317"/>
    </location>
</feature>
<name>G9MXE7_HYPVG</name>
<dbReference type="InterPro" id="IPR050791">
    <property type="entry name" value="Aldo-Keto_reductase"/>
</dbReference>
<dbReference type="Gene3D" id="3.20.20.100">
    <property type="entry name" value="NADP-dependent oxidoreductase domain"/>
    <property type="match status" value="1"/>
</dbReference>
<dbReference type="GO" id="GO:0016491">
    <property type="term" value="F:oxidoreductase activity"/>
    <property type="evidence" value="ECO:0007669"/>
    <property type="project" value="UniProtKB-KW"/>
</dbReference>
<dbReference type="RefSeq" id="XP_013955040.1">
    <property type="nucleotide sequence ID" value="XM_014099565.1"/>
</dbReference>
<dbReference type="OrthoDB" id="37537at2759"/>
<dbReference type="InterPro" id="IPR023210">
    <property type="entry name" value="NADP_OxRdtase_dom"/>
</dbReference>
<gene>
    <name evidence="3" type="ORF">TRIVIDRAFT_153762</name>
</gene>
<dbReference type="AlphaFoldDB" id="G9MXE7"/>
<dbReference type="eggNOG" id="KOG1575">
    <property type="taxonomic scope" value="Eukaryota"/>
</dbReference>
<dbReference type="PANTHER" id="PTHR43625">
    <property type="entry name" value="AFLATOXIN B1 ALDEHYDE REDUCTASE"/>
    <property type="match status" value="1"/>
</dbReference>
<proteinExistence type="predicted"/>
<keyword evidence="1" id="KW-0560">Oxidoreductase</keyword>
<dbReference type="SUPFAM" id="SSF51430">
    <property type="entry name" value="NAD(P)-linked oxidoreductase"/>
    <property type="match status" value="1"/>
</dbReference>
<dbReference type="InterPro" id="IPR036812">
    <property type="entry name" value="NAD(P)_OxRdtase_dom_sf"/>
</dbReference>
<dbReference type="InParanoid" id="G9MXE7"/>
<dbReference type="OMA" id="HIVANGR"/>
<dbReference type="GO" id="GO:0005737">
    <property type="term" value="C:cytoplasm"/>
    <property type="evidence" value="ECO:0007669"/>
    <property type="project" value="TreeGrafter"/>
</dbReference>
<evidence type="ECO:0000256" key="1">
    <source>
        <dbReference type="ARBA" id="ARBA00023002"/>
    </source>
</evidence>
<keyword evidence="4" id="KW-1185">Reference proteome</keyword>
<dbReference type="PANTHER" id="PTHR43625:SF40">
    <property type="entry name" value="ALDO-KETO REDUCTASE YAKC [NADP(+)]"/>
    <property type="match status" value="1"/>
</dbReference>
<dbReference type="VEuPathDB" id="FungiDB:TRIVIDRAFT_153762"/>
<dbReference type="Proteomes" id="UP000007115">
    <property type="component" value="Unassembled WGS sequence"/>
</dbReference>
<evidence type="ECO:0000259" key="2">
    <source>
        <dbReference type="Pfam" id="PF00248"/>
    </source>
</evidence>
<dbReference type="Pfam" id="PF00248">
    <property type="entry name" value="Aldo_ket_red"/>
    <property type="match status" value="1"/>
</dbReference>
<dbReference type="STRING" id="413071.G9MXE7"/>
<dbReference type="GeneID" id="25788243"/>
<comment type="caution">
    <text evidence="3">The sequence shown here is derived from an EMBL/GenBank/DDBJ whole genome shotgun (WGS) entry which is preliminary data.</text>
</comment>
<evidence type="ECO:0000313" key="4">
    <source>
        <dbReference type="Proteomes" id="UP000007115"/>
    </source>
</evidence>
<reference evidence="3 4" key="1">
    <citation type="journal article" date="2011" name="Genome Biol.">
        <title>Comparative genome sequence analysis underscores mycoparasitism as the ancestral life style of Trichoderma.</title>
        <authorList>
            <person name="Kubicek C.P."/>
            <person name="Herrera-Estrella A."/>
            <person name="Seidl-Seiboth V."/>
            <person name="Martinez D.A."/>
            <person name="Druzhinina I.S."/>
            <person name="Thon M."/>
            <person name="Zeilinger S."/>
            <person name="Casas-Flores S."/>
            <person name="Horwitz B.A."/>
            <person name="Mukherjee P.K."/>
            <person name="Mukherjee M."/>
            <person name="Kredics L."/>
            <person name="Alcaraz L.D."/>
            <person name="Aerts A."/>
            <person name="Antal Z."/>
            <person name="Atanasova L."/>
            <person name="Cervantes-Badillo M.G."/>
            <person name="Challacombe J."/>
            <person name="Chertkov O."/>
            <person name="McCluskey K."/>
            <person name="Coulpier F."/>
            <person name="Deshpande N."/>
            <person name="von Doehren H."/>
            <person name="Ebbole D.J."/>
            <person name="Esquivel-Naranjo E.U."/>
            <person name="Fekete E."/>
            <person name="Flipphi M."/>
            <person name="Glaser F."/>
            <person name="Gomez-Rodriguez E.Y."/>
            <person name="Gruber S."/>
            <person name="Han C."/>
            <person name="Henrissat B."/>
            <person name="Hermosa R."/>
            <person name="Hernandez-Onate M."/>
            <person name="Karaffa L."/>
            <person name="Kosti I."/>
            <person name="Le Crom S."/>
            <person name="Lindquist E."/>
            <person name="Lucas S."/>
            <person name="Luebeck M."/>
            <person name="Luebeck P.S."/>
            <person name="Margeot A."/>
            <person name="Metz B."/>
            <person name="Misra M."/>
            <person name="Nevalainen H."/>
            <person name="Omann M."/>
            <person name="Packer N."/>
            <person name="Perrone G."/>
            <person name="Uresti-Rivera E.E."/>
            <person name="Salamov A."/>
            <person name="Schmoll M."/>
            <person name="Seiboth B."/>
            <person name="Shapiro H."/>
            <person name="Sukno S."/>
            <person name="Tamayo-Ramos J.A."/>
            <person name="Tisch D."/>
            <person name="Wiest A."/>
            <person name="Wilkinson H.H."/>
            <person name="Zhang M."/>
            <person name="Coutinho P.M."/>
            <person name="Kenerley C.M."/>
            <person name="Monte E."/>
            <person name="Baker S.E."/>
            <person name="Grigoriev I.V."/>
        </authorList>
    </citation>
    <scope>NUCLEOTIDE SEQUENCE [LARGE SCALE GENOMIC DNA]</scope>
    <source>
        <strain evidence="4">Gv29-8 / FGSC 10586</strain>
    </source>
</reference>
<protein>
    <recommendedName>
        <fullName evidence="2">NADP-dependent oxidoreductase domain-containing protein</fullName>
    </recommendedName>
</protein>
<dbReference type="EMBL" id="ABDF02000077">
    <property type="protein sequence ID" value="EHK20845.1"/>
    <property type="molecule type" value="Genomic_DNA"/>
</dbReference>
<dbReference type="HOGENOM" id="CLU_023205_2_1_1"/>